<dbReference type="KEGG" id="apal:BN85411300"/>
<dbReference type="HOGENOM" id="CLU_1860826_0_0_14"/>
<protein>
    <recommendedName>
        <fullName evidence="1">DUF3846 domain-containing protein</fullName>
    </recommendedName>
</protein>
<name>U4KLI1_ALTPJ</name>
<sequence length="137" mass="15525">MSICIIIEKGIIGDEHSALPISDGKCSSEANYNAVIPYREYLAGKNKQNVLLLTTDGTFRLVKPKGKYFVLEELQKLVNGMIEFYPRHINNNIIICNEEGLMKKMPYNRLDKLILDIDLVGPVLIVSEKMRLTVCPK</sequence>
<dbReference type="AlphaFoldDB" id="U4KLI1"/>
<dbReference type="Proteomes" id="UP000032740">
    <property type="component" value="Chromosome"/>
</dbReference>
<dbReference type="EMBL" id="FO681347">
    <property type="protein sequence ID" value="CCV64707.1"/>
    <property type="molecule type" value="Genomic_DNA"/>
</dbReference>
<dbReference type="RefSeq" id="WP_030003591.1">
    <property type="nucleotide sequence ID" value="NC_022538.1"/>
</dbReference>
<reference evidence="2 3" key="1">
    <citation type="journal article" date="2013" name="J. Mol. Microbiol. Biotechnol.">
        <title>Analysis of the Complete Genomes of Acholeplasma brassicae , A. palmae and A. laidlawii and Their Comparison to the Obligate Parasites from ' Candidatus Phytoplasma'.</title>
        <authorList>
            <person name="Kube M."/>
            <person name="Siewert C."/>
            <person name="Migdoll A.M."/>
            <person name="Duduk B."/>
            <person name="Holz S."/>
            <person name="Rabus R."/>
            <person name="Seemuller E."/>
            <person name="Mitrovic J."/>
            <person name="Muller I."/>
            <person name="Buttner C."/>
            <person name="Reinhardt R."/>
        </authorList>
    </citation>
    <scope>NUCLEOTIDE SEQUENCE [LARGE SCALE GENOMIC DNA]</scope>
    <source>
        <strain evidence="2 3">J233</strain>
    </source>
</reference>
<gene>
    <name evidence="2" type="ORF">BN85411300</name>
</gene>
<dbReference type="OrthoDB" id="9813511at2"/>
<feature type="domain" description="DUF3846" evidence="1">
    <location>
        <begin position="50"/>
        <end position="127"/>
    </location>
</feature>
<accession>U4KLI1</accession>
<evidence type="ECO:0000259" key="1">
    <source>
        <dbReference type="Pfam" id="PF12957"/>
    </source>
</evidence>
<dbReference type="STRING" id="1318466.BN85411300"/>
<keyword evidence="3" id="KW-1185">Reference proteome</keyword>
<proteinExistence type="predicted"/>
<dbReference type="InterPro" id="IPR024559">
    <property type="entry name" value="DUF3846"/>
</dbReference>
<evidence type="ECO:0000313" key="2">
    <source>
        <dbReference type="EMBL" id="CCV64707.1"/>
    </source>
</evidence>
<evidence type="ECO:0000313" key="3">
    <source>
        <dbReference type="Proteomes" id="UP000032740"/>
    </source>
</evidence>
<organism evidence="2 3">
    <name type="scientific">Alteracholeplasma palmae (strain ATCC 49389 / J233)</name>
    <name type="common">Acholeplasma palmae</name>
    <dbReference type="NCBI Taxonomy" id="1318466"/>
    <lineage>
        <taxon>Bacteria</taxon>
        <taxon>Bacillati</taxon>
        <taxon>Mycoplasmatota</taxon>
        <taxon>Mollicutes</taxon>
        <taxon>Acholeplasmatales</taxon>
        <taxon>Acholeplasmataceae</taxon>
        <taxon>Acholeplasma</taxon>
    </lineage>
</organism>
<dbReference type="Pfam" id="PF12957">
    <property type="entry name" value="DUF3846"/>
    <property type="match status" value="1"/>
</dbReference>